<gene>
    <name evidence="2" type="ORF">NS506_06888</name>
    <name evidence="3" type="ORF">NSK11_contig00019-0009</name>
</gene>
<dbReference type="Gene3D" id="3.30.1610.20">
    <property type="entry name" value="Hen1, N-terminal domain"/>
    <property type="match status" value="1"/>
</dbReference>
<dbReference type="InterPro" id="IPR038546">
    <property type="entry name" value="Hen1_N_sf"/>
</dbReference>
<dbReference type="EMBL" id="CP017839">
    <property type="protein sequence ID" value="APB00919.1"/>
    <property type="molecule type" value="Genomic_DNA"/>
</dbReference>
<evidence type="ECO:0000259" key="1">
    <source>
        <dbReference type="Pfam" id="PF12623"/>
    </source>
</evidence>
<accession>A0ABC9YR38</accession>
<protein>
    <submittedName>
        <fullName evidence="3">Methyltransferase type 12</fullName>
    </submittedName>
</protein>
<name>A0ABC9YR38_9NOCA</name>
<reference evidence="4" key="1">
    <citation type="submission" date="2015-07" db="EMBL/GenBank/DDBJ databases">
        <title>Nocardia seriolae U-1 whole genome shotgun sequence.</title>
        <authorList>
            <person name="Imajoh M."/>
            <person name="Fukumoto Y."/>
            <person name="Sukeda M."/>
            <person name="Yamane J."/>
            <person name="Yamasaki K."/>
            <person name="Shimizu M."/>
            <person name="Ohnishi K."/>
            <person name="Oshima S."/>
        </authorList>
    </citation>
    <scope>NUCLEOTIDE SEQUENCE [LARGE SCALE GENOMIC DNA]</scope>
    <source>
        <strain evidence="4">U-1</strain>
    </source>
</reference>
<evidence type="ECO:0000313" key="4">
    <source>
        <dbReference type="Proteomes" id="UP000037179"/>
    </source>
</evidence>
<dbReference type="Pfam" id="PF12623">
    <property type="entry name" value="Hen1_L"/>
    <property type="match status" value="1"/>
</dbReference>
<dbReference type="AlphaFoldDB" id="A0ABC9YR38"/>
<evidence type="ECO:0000313" key="5">
    <source>
        <dbReference type="Proteomes" id="UP000180166"/>
    </source>
</evidence>
<dbReference type="GO" id="GO:0032259">
    <property type="term" value="P:methylation"/>
    <property type="evidence" value="ECO:0007669"/>
    <property type="project" value="UniProtKB-KW"/>
</dbReference>
<dbReference type="KEGG" id="nsr:NS506_06888"/>
<organism evidence="3 4">
    <name type="scientific">Nocardia seriolae</name>
    <dbReference type="NCBI Taxonomy" id="37332"/>
    <lineage>
        <taxon>Bacteria</taxon>
        <taxon>Bacillati</taxon>
        <taxon>Actinomycetota</taxon>
        <taxon>Actinomycetes</taxon>
        <taxon>Mycobacteriales</taxon>
        <taxon>Nocardiaceae</taxon>
        <taxon>Nocardia</taxon>
    </lineage>
</organism>
<feature type="domain" description="Hen1 N-terminal" evidence="1">
    <location>
        <begin position="1"/>
        <end position="117"/>
    </location>
</feature>
<dbReference type="InterPro" id="IPR024740">
    <property type="entry name" value="Hen1_N"/>
</dbReference>
<evidence type="ECO:0000313" key="3">
    <source>
        <dbReference type="EMBL" id="GAP27506.1"/>
    </source>
</evidence>
<evidence type="ECO:0000313" key="2">
    <source>
        <dbReference type="EMBL" id="APB00919.1"/>
    </source>
</evidence>
<dbReference type="GO" id="GO:0008168">
    <property type="term" value="F:methyltransferase activity"/>
    <property type="evidence" value="ECO:0007669"/>
    <property type="project" value="UniProtKB-KW"/>
</dbReference>
<dbReference type="Proteomes" id="UP000037179">
    <property type="component" value="Unassembled WGS sequence"/>
</dbReference>
<proteinExistence type="predicted"/>
<reference evidence="3 4" key="2">
    <citation type="journal article" date="2016" name="Genome Announc.">
        <title>Draft Genome Sequence of Erythromycin- and Oxytetracycline-Sensitive Nocardia seriolae Strain U-1 (NBRC 110359).</title>
        <authorList>
            <person name="Imajoh M."/>
            <person name="Sukeda M."/>
            <person name="Shimizu M."/>
            <person name="Yamane J."/>
            <person name="Ohnishi K."/>
            <person name="Oshima S."/>
        </authorList>
    </citation>
    <scope>NUCLEOTIDE SEQUENCE [LARGE SCALE GENOMIC DNA]</scope>
    <source>
        <strain evidence="3 4">U-1</strain>
    </source>
</reference>
<sequence length="117" mass="12690">MLLTISCTRPDGAAWAASDLGYLLHKNPSRIQTFEQSYGVAHVLYPEAGEQRCTAALLLEIDPVRLVRGKSKGAPEFSLGQYVNDRPYAASSLLSVAISTVFGTALHGRCKQRPELA</sequence>
<keyword evidence="4" id="KW-1185">Reference proteome</keyword>
<keyword evidence="3" id="KW-0489">Methyltransferase</keyword>
<dbReference type="Proteomes" id="UP000180166">
    <property type="component" value="Chromosome"/>
</dbReference>
<dbReference type="EMBL" id="BBYQ01000019">
    <property type="protein sequence ID" value="GAP27506.1"/>
    <property type="molecule type" value="Genomic_DNA"/>
</dbReference>
<reference evidence="2 5" key="3">
    <citation type="submission" date="2016-10" db="EMBL/GenBank/DDBJ databases">
        <title>Genome sequence of Nocardia seriolae strain EM150506, isolated from Anguila japonica.</title>
        <authorList>
            <person name="Han H.-J."/>
        </authorList>
    </citation>
    <scope>NUCLEOTIDE SEQUENCE [LARGE SCALE GENOMIC DNA]</scope>
    <source>
        <strain evidence="2 5">EM150506</strain>
    </source>
</reference>
<keyword evidence="3" id="KW-0808">Transferase</keyword>